<sequence>MNQENHERVLNEDLILKEFWIMKTEIKELKQMNHQCMNILANQKNENIRLLKIIEQQNIELMLIKCKL</sequence>
<dbReference type="EMBL" id="MN740420">
    <property type="protein sequence ID" value="QHU05839.1"/>
    <property type="molecule type" value="Genomic_DNA"/>
</dbReference>
<accession>A0A6C0JJS7</accession>
<protein>
    <submittedName>
        <fullName evidence="2">Uncharacterized protein</fullName>
    </submittedName>
</protein>
<proteinExistence type="predicted"/>
<name>A0A6C0JJS7_9ZZZZ</name>
<evidence type="ECO:0000256" key="1">
    <source>
        <dbReference type="SAM" id="Coils"/>
    </source>
</evidence>
<keyword evidence="1" id="KW-0175">Coiled coil</keyword>
<reference evidence="2" key="1">
    <citation type="journal article" date="2020" name="Nature">
        <title>Giant virus diversity and host interactions through global metagenomics.</title>
        <authorList>
            <person name="Schulz F."/>
            <person name="Roux S."/>
            <person name="Paez-Espino D."/>
            <person name="Jungbluth S."/>
            <person name="Walsh D.A."/>
            <person name="Denef V.J."/>
            <person name="McMahon K.D."/>
            <person name="Konstantinidis K.T."/>
            <person name="Eloe-Fadrosh E.A."/>
            <person name="Kyrpides N.C."/>
            <person name="Woyke T."/>
        </authorList>
    </citation>
    <scope>NUCLEOTIDE SEQUENCE</scope>
    <source>
        <strain evidence="2">GVMAG-M-3300027736-24</strain>
    </source>
</reference>
<evidence type="ECO:0000313" key="2">
    <source>
        <dbReference type="EMBL" id="QHU05839.1"/>
    </source>
</evidence>
<organism evidence="2">
    <name type="scientific">viral metagenome</name>
    <dbReference type="NCBI Taxonomy" id="1070528"/>
    <lineage>
        <taxon>unclassified sequences</taxon>
        <taxon>metagenomes</taxon>
        <taxon>organismal metagenomes</taxon>
    </lineage>
</organism>
<dbReference type="AlphaFoldDB" id="A0A6C0JJS7"/>
<feature type="coiled-coil region" evidence="1">
    <location>
        <begin position="26"/>
        <end position="60"/>
    </location>
</feature>